<dbReference type="AlphaFoldDB" id="A0A183HI98"/>
<accession>A0A183HI98</accession>
<proteinExistence type="predicted"/>
<gene>
    <name evidence="1" type="ORF">OFLC_LOCUS7211</name>
</gene>
<dbReference type="Gene3D" id="3.15.20.10">
    <property type="entry name" value="Bactericidal permeability-increasing protein, domain 2"/>
    <property type="match status" value="1"/>
</dbReference>
<reference evidence="3" key="1">
    <citation type="submission" date="2016-06" db="UniProtKB">
        <authorList>
            <consortium name="WormBaseParasite"/>
        </authorList>
    </citation>
    <scope>IDENTIFICATION</scope>
</reference>
<dbReference type="EMBL" id="UZAJ01007374">
    <property type="protein sequence ID" value="VDO49847.1"/>
    <property type="molecule type" value="Genomic_DNA"/>
</dbReference>
<protein>
    <submittedName>
        <fullName evidence="3">Site-specific DNA-methyltransferase (adenine-specific)</fullName>
    </submittedName>
</protein>
<evidence type="ECO:0000313" key="2">
    <source>
        <dbReference type="Proteomes" id="UP000267606"/>
    </source>
</evidence>
<dbReference type="STRING" id="387005.A0A183HI98"/>
<dbReference type="Proteomes" id="UP000267606">
    <property type="component" value="Unassembled WGS sequence"/>
</dbReference>
<keyword evidence="2" id="KW-1185">Reference proteome</keyword>
<name>A0A183HI98_9BILA</name>
<evidence type="ECO:0000313" key="3">
    <source>
        <dbReference type="WBParaSite" id="OFLC_0000720901-mRNA-1"/>
    </source>
</evidence>
<dbReference type="WBParaSite" id="OFLC_0000720901-mRNA-1">
    <property type="protein sequence ID" value="OFLC_0000720901-mRNA-1"/>
    <property type="gene ID" value="OFLC_0000720901"/>
</dbReference>
<reference evidence="1 2" key="2">
    <citation type="submission" date="2018-11" db="EMBL/GenBank/DDBJ databases">
        <authorList>
            <consortium name="Pathogen Informatics"/>
        </authorList>
    </citation>
    <scope>NUCLEOTIDE SEQUENCE [LARGE SCALE GENOMIC DNA]</scope>
</reference>
<sequence>MLIATLQQLVSRIYIDFRLSEDPLCYKNTVEIANLGEISAIGDSTKKTPFSAAPMFWPKKTVQDEMIQILLSDYIANALLYQAFS</sequence>
<organism evidence="3">
    <name type="scientific">Onchocerca flexuosa</name>
    <dbReference type="NCBI Taxonomy" id="387005"/>
    <lineage>
        <taxon>Eukaryota</taxon>
        <taxon>Metazoa</taxon>
        <taxon>Ecdysozoa</taxon>
        <taxon>Nematoda</taxon>
        <taxon>Chromadorea</taxon>
        <taxon>Rhabditida</taxon>
        <taxon>Spirurina</taxon>
        <taxon>Spiruromorpha</taxon>
        <taxon>Filarioidea</taxon>
        <taxon>Onchocercidae</taxon>
        <taxon>Onchocerca</taxon>
    </lineage>
</organism>
<evidence type="ECO:0000313" key="1">
    <source>
        <dbReference type="EMBL" id="VDO49847.1"/>
    </source>
</evidence>